<accession>A0A0E1QKD7</accession>
<evidence type="ECO:0000313" key="6">
    <source>
        <dbReference type="Proteomes" id="UP000473887"/>
    </source>
</evidence>
<evidence type="ECO:0000313" key="3">
    <source>
        <dbReference type="EMBL" id="NFF03528.1"/>
    </source>
</evidence>
<evidence type="ECO:0000256" key="1">
    <source>
        <dbReference type="SAM" id="Coils"/>
    </source>
</evidence>
<evidence type="ECO:0000313" key="7">
    <source>
        <dbReference type="Proteomes" id="UP000478995"/>
    </source>
</evidence>
<evidence type="ECO:0000313" key="2">
    <source>
        <dbReference type="EMBL" id="NEZ93756.1"/>
    </source>
</evidence>
<evidence type="ECO:0000313" key="5">
    <source>
        <dbReference type="Proteomes" id="UP000472521"/>
    </source>
</evidence>
<dbReference type="Proteomes" id="UP000473887">
    <property type="component" value="Unassembled WGS sequence"/>
</dbReference>
<keyword evidence="1" id="KW-0175">Coiled coil</keyword>
<proteinExistence type="predicted"/>
<dbReference type="OrthoDB" id="1935429at2"/>
<reference evidence="5 7" key="2">
    <citation type="submission" date="2019-04" db="EMBL/GenBank/DDBJ databases">
        <title>Genome sequencing of Clostridium botulinum Groups I-IV and Clostridium butyricum.</title>
        <authorList>
            <person name="Brunt J."/>
            <person name="Van Vliet A.H.M."/>
            <person name="Stringer S.C."/>
            <person name="Carter A.T."/>
            <person name="Peck M.W."/>
        </authorList>
    </citation>
    <scope>NUCLEOTIDE SEQUENCE [LARGE SCALE GENOMIC DNA]</scope>
    <source>
        <strain evidence="4 7">IFR 18/037</strain>
        <strain evidence="3 5">IFR 18/054</strain>
    </source>
</reference>
<name>A0A0E1QKD7_CLOBO</name>
<dbReference type="RefSeq" id="WP_003357660.1">
    <property type="nucleotide sequence ID" value="NZ_AP014696.1"/>
</dbReference>
<comment type="caution">
    <text evidence="4">The sequence shown here is derived from an EMBL/GenBank/DDBJ whole genome shotgun (WGS) entry which is preliminary data.</text>
</comment>
<dbReference type="EMBL" id="SWND01000015">
    <property type="protein sequence ID" value="NFF03528.1"/>
    <property type="molecule type" value="Genomic_DNA"/>
</dbReference>
<sequence>MPFKNKFSKIKDDIQKEGFNLKEKSENIYEASKITFRIKSLEEEIDYYYKRIGRKVYKKYNKGKDVEEDYKKHCKSIEKIKKEVKELEEKKLKYSDKKLCKHCGKEIYLYSDFCNHCGKEQ</sequence>
<feature type="coiled-coil region" evidence="1">
    <location>
        <begin position="70"/>
        <end position="97"/>
    </location>
</feature>
<dbReference type="Proteomes" id="UP000472521">
    <property type="component" value="Unassembled WGS sequence"/>
</dbReference>
<dbReference type="OMA" id="EANYCAN"/>
<dbReference type="AlphaFoldDB" id="A0A0E1QKD7"/>
<dbReference type="EMBL" id="SGKC01000050">
    <property type="protein sequence ID" value="NEZ93756.1"/>
    <property type="molecule type" value="Genomic_DNA"/>
</dbReference>
<reference evidence="2 6" key="1">
    <citation type="submission" date="2019-02" db="EMBL/GenBank/DDBJ databases">
        <title>Genome sequencing of Clostridium botulinum clinical isolates.</title>
        <authorList>
            <person name="Brunt J."/>
            <person name="Van Vliet A.H.M."/>
            <person name="Stringer S.C."/>
            <person name="Grant K.A."/>
            <person name="Carter A.C."/>
            <person name="Peck M.W."/>
        </authorList>
    </citation>
    <scope>NUCLEOTIDE SEQUENCE [LARGE SCALE GENOMIC DNA]</scope>
    <source>
        <strain evidence="2 6">H142660711</strain>
    </source>
</reference>
<dbReference type="Proteomes" id="UP000478995">
    <property type="component" value="Unassembled WGS sequence"/>
</dbReference>
<organism evidence="4 7">
    <name type="scientific">Clostridium botulinum</name>
    <dbReference type="NCBI Taxonomy" id="1491"/>
    <lineage>
        <taxon>Bacteria</taxon>
        <taxon>Bacillati</taxon>
        <taxon>Bacillota</taxon>
        <taxon>Clostridia</taxon>
        <taxon>Eubacteriales</taxon>
        <taxon>Clostridiaceae</taxon>
        <taxon>Clostridium</taxon>
    </lineage>
</organism>
<protein>
    <recommendedName>
        <fullName evidence="8">Zinc ribbon domain-containing protein</fullName>
    </recommendedName>
</protein>
<evidence type="ECO:0008006" key="8">
    <source>
        <dbReference type="Google" id="ProtNLM"/>
    </source>
</evidence>
<evidence type="ECO:0000313" key="4">
    <source>
        <dbReference type="EMBL" id="NFG18590.1"/>
    </source>
</evidence>
<dbReference type="EMBL" id="SWOY01000012">
    <property type="protein sequence ID" value="NFG18590.1"/>
    <property type="molecule type" value="Genomic_DNA"/>
</dbReference>
<gene>
    <name evidence="2" type="ORF">EXM69_17860</name>
    <name evidence="4" type="ORF">FC794_17805</name>
    <name evidence="3" type="ORF">FCV25_17610</name>
</gene>
<dbReference type="GeneID" id="5184317"/>